<feature type="region of interest" description="Disordered" evidence="1">
    <location>
        <begin position="63"/>
        <end position="134"/>
    </location>
</feature>
<dbReference type="Pfam" id="PF13565">
    <property type="entry name" value="HTH_32"/>
    <property type="match status" value="1"/>
</dbReference>
<dbReference type="STRING" id="1179773.BN6_74000"/>
<reference evidence="2 3" key="1">
    <citation type="journal article" date="2012" name="BMC Genomics">
        <title>Complete genome sequence of Saccharothrix espanaensis DSM 44229T and comparison to the other completely sequenced Pseudonocardiaceae.</title>
        <authorList>
            <person name="Strobel T."/>
            <person name="Al-Dilaimi A."/>
            <person name="Blom J."/>
            <person name="Gessner A."/>
            <person name="Kalinowski J."/>
            <person name="Luzhetska M."/>
            <person name="Puhler A."/>
            <person name="Szczepanowski R."/>
            <person name="Bechthold A."/>
            <person name="Ruckert C."/>
        </authorList>
    </citation>
    <scope>NUCLEOTIDE SEQUENCE [LARGE SCALE GENOMIC DNA]</scope>
    <source>
        <strain evidence="3">ATCC 51144 / DSM 44229 / JCM 9112 / NBRC 15066 / NRRL 15764</strain>
    </source>
</reference>
<dbReference type="BioCyc" id="SESP1179773:BN6_RS44580-MONOMER"/>
<dbReference type="SUPFAM" id="SSF46689">
    <property type="entry name" value="Homeodomain-like"/>
    <property type="match status" value="1"/>
</dbReference>
<dbReference type="KEGG" id="sesp:BN6_74000"/>
<dbReference type="AlphaFoldDB" id="K0KCZ1"/>
<dbReference type="HOGENOM" id="CLU_1894697_0_0_11"/>
<evidence type="ECO:0000313" key="2">
    <source>
        <dbReference type="EMBL" id="CCH34629.1"/>
    </source>
</evidence>
<dbReference type="EMBL" id="HE804045">
    <property type="protein sequence ID" value="CCH34629.1"/>
    <property type="molecule type" value="Genomic_DNA"/>
</dbReference>
<sequence length="134" mass="14119">MARKLGVSRQCGHRWVRRFRDGGMAGFADRSSRPHRVPSRTPAEAEDRVVAVRARLRCGPARVSAATGGRGPHGVACAAPARPAAAGRVRSADRAPYSPTPKSSTTNGERPALVSCFARRHGSPPTASRVSTGP</sequence>
<organism evidence="2 3">
    <name type="scientific">Saccharothrix espanaensis (strain ATCC 51144 / DSM 44229 / JCM 9112 / NBRC 15066 / NRRL 15764)</name>
    <dbReference type="NCBI Taxonomy" id="1179773"/>
    <lineage>
        <taxon>Bacteria</taxon>
        <taxon>Bacillati</taxon>
        <taxon>Actinomycetota</taxon>
        <taxon>Actinomycetes</taxon>
        <taxon>Pseudonocardiales</taxon>
        <taxon>Pseudonocardiaceae</taxon>
        <taxon>Saccharothrix</taxon>
    </lineage>
</organism>
<dbReference type="eggNOG" id="COG2801">
    <property type="taxonomic scope" value="Bacteria"/>
</dbReference>
<dbReference type="Proteomes" id="UP000006281">
    <property type="component" value="Chromosome"/>
</dbReference>
<accession>K0KCZ1</accession>
<dbReference type="OrthoDB" id="3565217at2"/>
<name>K0KCZ1_SACES</name>
<feature type="region of interest" description="Disordered" evidence="1">
    <location>
        <begin position="26"/>
        <end position="46"/>
    </location>
</feature>
<proteinExistence type="predicted"/>
<protein>
    <submittedName>
        <fullName evidence="2">Uncharacterized protein</fullName>
    </submittedName>
</protein>
<evidence type="ECO:0000256" key="1">
    <source>
        <dbReference type="SAM" id="MobiDB-lite"/>
    </source>
</evidence>
<evidence type="ECO:0000313" key="3">
    <source>
        <dbReference type="Proteomes" id="UP000006281"/>
    </source>
</evidence>
<keyword evidence="3" id="KW-1185">Reference proteome</keyword>
<gene>
    <name evidence="2" type="ordered locus">BN6_74000</name>
</gene>
<feature type="compositionally biased region" description="Low complexity" evidence="1">
    <location>
        <begin position="74"/>
        <end position="89"/>
    </location>
</feature>
<dbReference type="InterPro" id="IPR009057">
    <property type="entry name" value="Homeodomain-like_sf"/>
</dbReference>
<feature type="compositionally biased region" description="Polar residues" evidence="1">
    <location>
        <begin position="125"/>
        <end position="134"/>
    </location>
</feature>